<reference evidence="2" key="1">
    <citation type="submission" date="2022-11" db="UniProtKB">
        <authorList>
            <consortium name="WormBaseParasite"/>
        </authorList>
    </citation>
    <scope>IDENTIFICATION</scope>
</reference>
<evidence type="ECO:0000313" key="2">
    <source>
        <dbReference type="WBParaSite" id="ES5_v2.g17660.t1"/>
    </source>
</evidence>
<dbReference type="Proteomes" id="UP000887579">
    <property type="component" value="Unplaced"/>
</dbReference>
<name>A0AC34FJZ5_9BILA</name>
<evidence type="ECO:0000313" key="1">
    <source>
        <dbReference type="Proteomes" id="UP000887579"/>
    </source>
</evidence>
<accession>A0AC34FJZ5</accession>
<organism evidence="1 2">
    <name type="scientific">Panagrolaimus sp. ES5</name>
    <dbReference type="NCBI Taxonomy" id="591445"/>
    <lineage>
        <taxon>Eukaryota</taxon>
        <taxon>Metazoa</taxon>
        <taxon>Ecdysozoa</taxon>
        <taxon>Nematoda</taxon>
        <taxon>Chromadorea</taxon>
        <taxon>Rhabditida</taxon>
        <taxon>Tylenchina</taxon>
        <taxon>Panagrolaimomorpha</taxon>
        <taxon>Panagrolaimoidea</taxon>
        <taxon>Panagrolaimidae</taxon>
        <taxon>Panagrolaimus</taxon>
    </lineage>
</organism>
<sequence length="564" mass="65449">MVLPMIGIDHLNKLSKNINGRFKKVLTPLLKDGIGDKMDKGNLWIVPGFTVLAFAVLWTTKLSKLALAESTCRGASIYDLSGTTLDEDAQRHCQTAKRYFVGINEPFQYDQSWREQRQVKNPEWILWFWAPIVFVMYVLTRYLWSLLMENQGINFNNVVNASTSIVTEYDGITEVDEDKLYDKVPVIADNFRCATSSSAFAAFIWFEITLVLAPVVLLLFILPILVGGNYRTWGLDVARAWWEKKEWQGSTLTPAFGSRNDTPLMPLIPRITYCDYHFVTLGNDHILTYRCYLDANWHERTALFTWIMLVFLTIMNLLNLLFWLLWAMKMSSRRKRQDWVLKKWLNDDDFRPDELEFVERFAAQFKMGNLILFYFIEAHTDRVVASAFAKALFNNWMLKQQEAIDQSFRVNMLHMKPTAPPLTPENEKLQQDKGDIGWKGDTKEADIGWNGTQSEPGGIEEGTPQRTTPYPETPASRDTGFSFASTTQLQETPRRTPPRSQTPQPRKERFYRPNITSKYPVAQELEPLRTSISTSKLKEKRKMDKKKKEEDDQKLYSQRKCSIM</sequence>
<proteinExistence type="predicted"/>
<dbReference type="WBParaSite" id="ES5_v2.g17660.t1">
    <property type="protein sequence ID" value="ES5_v2.g17660.t1"/>
    <property type="gene ID" value="ES5_v2.g17660"/>
</dbReference>
<protein>
    <submittedName>
        <fullName evidence="2">Innexin</fullName>
    </submittedName>
</protein>